<accession>A0A2S0UIZ4</accession>
<feature type="domain" description="AMP-binding enzyme C-terminal" evidence="2">
    <location>
        <begin position="409"/>
        <end position="482"/>
    </location>
</feature>
<dbReference type="InterPro" id="IPR025110">
    <property type="entry name" value="AMP-bd_C"/>
</dbReference>
<proteinExistence type="predicted"/>
<dbReference type="InterPro" id="IPR045851">
    <property type="entry name" value="AMP-bd_C_sf"/>
</dbReference>
<evidence type="ECO:0008006" key="5">
    <source>
        <dbReference type="Google" id="ProtNLM"/>
    </source>
</evidence>
<dbReference type="Pfam" id="PF13193">
    <property type="entry name" value="AMP-binding_C"/>
    <property type="match status" value="1"/>
</dbReference>
<dbReference type="OrthoDB" id="9803968at2"/>
<dbReference type="EMBL" id="CP028918">
    <property type="protein sequence ID" value="AWB47798.1"/>
    <property type="molecule type" value="Genomic_DNA"/>
</dbReference>
<protein>
    <recommendedName>
        <fullName evidence="5">Acyl-CoA synthetase (AMP-forming)/AMP-acid ligase II</fullName>
    </recommendedName>
</protein>
<dbReference type="Gene3D" id="3.40.50.12780">
    <property type="entry name" value="N-terminal domain of ligase-like"/>
    <property type="match status" value="1"/>
</dbReference>
<reference evidence="3 4" key="1">
    <citation type="submission" date="2018-04" db="EMBL/GenBank/DDBJ databases">
        <title>Genome sequencing of Gemmobacter.</title>
        <authorList>
            <person name="Yi H."/>
            <person name="Baek M.-G."/>
        </authorList>
    </citation>
    <scope>NUCLEOTIDE SEQUENCE [LARGE SCALE GENOMIC DNA]</scope>
    <source>
        <strain evidence="3 4">HYN0069</strain>
    </source>
</reference>
<sequence>MQADTTKTNLADLFYGLALRYGDRPALVSGDRTLSFRDLVPASTQWAVELRDCGIGAGAQVGLALRDGLDTVVLTLALWMLDAVAVPVDFRSRSDERTRLAAEFDLTALLEDRDLSGGAYTSIVCDADRAARVARHTPSLPDRDPAVSHPAFLSLTSGTTGRPLGIIIGHRTLLLRAMGYGFEGAYPFGGVFLNAYPLSFSASRNHTIGNLLRGTTIHFHPPIFGAGELVEQINALDASFVFAVPATVTAMLSLTEDGKAPLMPRLNMLYCGGSGMLATEKQRAWRLLSPNFQHCFSSSISGTCSILSGDDLATHHHTDGRVLPTVRLEIVDAEDRPLPLGEVGLMRMRSHGMADGLYRNRARDTGDRLRDGWAFTGDLAFVSPDGFLTVVGRGSDLIIRGGANVYPAEIESILAAMPGVREVAVVGFADPALGEEIAAFVAGSPTLTEATLDAHCRVTLSPDKRPRRFVLVDSLPRNPNGKVLTRDLRARLEGNT</sequence>
<dbReference type="KEGG" id="geh:HYN69_04095"/>
<evidence type="ECO:0000313" key="4">
    <source>
        <dbReference type="Proteomes" id="UP000244496"/>
    </source>
</evidence>
<organism evidence="3 4">
    <name type="scientific">Paragemmobacter aquarius</name>
    <dbReference type="NCBI Taxonomy" id="2169400"/>
    <lineage>
        <taxon>Bacteria</taxon>
        <taxon>Pseudomonadati</taxon>
        <taxon>Pseudomonadota</taxon>
        <taxon>Alphaproteobacteria</taxon>
        <taxon>Rhodobacterales</taxon>
        <taxon>Paracoccaceae</taxon>
        <taxon>Paragemmobacter</taxon>
    </lineage>
</organism>
<dbReference type="InterPro" id="IPR000873">
    <property type="entry name" value="AMP-dep_synth/lig_dom"/>
</dbReference>
<dbReference type="AlphaFoldDB" id="A0A2S0UIZ4"/>
<evidence type="ECO:0000259" key="2">
    <source>
        <dbReference type="Pfam" id="PF13193"/>
    </source>
</evidence>
<dbReference type="InterPro" id="IPR042099">
    <property type="entry name" value="ANL_N_sf"/>
</dbReference>
<evidence type="ECO:0000259" key="1">
    <source>
        <dbReference type="Pfam" id="PF00501"/>
    </source>
</evidence>
<name>A0A2S0UIZ4_9RHOB</name>
<evidence type="ECO:0000313" key="3">
    <source>
        <dbReference type="EMBL" id="AWB47798.1"/>
    </source>
</evidence>
<dbReference type="Proteomes" id="UP000244496">
    <property type="component" value="Chromosome"/>
</dbReference>
<dbReference type="Gene3D" id="3.30.300.30">
    <property type="match status" value="1"/>
</dbReference>
<dbReference type="SUPFAM" id="SSF56801">
    <property type="entry name" value="Acetyl-CoA synthetase-like"/>
    <property type="match status" value="1"/>
</dbReference>
<keyword evidence="4" id="KW-1185">Reference proteome</keyword>
<feature type="domain" description="AMP-dependent synthetase/ligase" evidence="1">
    <location>
        <begin position="19"/>
        <end position="358"/>
    </location>
</feature>
<dbReference type="GO" id="GO:0016878">
    <property type="term" value="F:acid-thiol ligase activity"/>
    <property type="evidence" value="ECO:0007669"/>
    <property type="project" value="UniProtKB-ARBA"/>
</dbReference>
<dbReference type="PANTHER" id="PTHR43767:SF1">
    <property type="entry name" value="NONRIBOSOMAL PEPTIDE SYNTHASE PES1 (EUROFUNG)-RELATED"/>
    <property type="match status" value="1"/>
</dbReference>
<gene>
    <name evidence="3" type="ORF">HYN69_04095</name>
</gene>
<dbReference type="RefSeq" id="WP_108434623.1">
    <property type="nucleotide sequence ID" value="NZ_CP028918.1"/>
</dbReference>
<dbReference type="PANTHER" id="PTHR43767">
    <property type="entry name" value="LONG-CHAIN-FATTY-ACID--COA LIGASE"/>
    <property type="match status" value="1"/>
</dbReference>
<dbReference type="Pfam" id="PF00501">
    <property type="entry name" value="AMP-binding"/>
    <property type="match status" value="1"/>
</dbReference>
<dbReference type="InterPro" id="IPR050237">
    <property type="entry name" value="ATP-dep_AMP-bd_enzyme"/>
</dbReference>